<dbReference type="EMBL" id="JASJEV010000007">
    <property type="protein sequence ID" value="MDJ1159207.1"/>
    <property type="molecule type" value="Genomic_DNA"/>
</dbReference>
<proteinExistence type="predicted"/>
<organism evidence="1 2">
    <name type="scientific">Chelatococcus albus</name>
    <dbReference type="NCBI Taxonomy" id="3047466"/>
    <lineage>
        <taxon>Bacteria</taxon>
        <taxon>Pseudomonadati</taxon>
        <taxon>Pseudomonadota</taxon>
        <taxon>Alphaproteobacteria</taxon>
        <taxon>Hyphomicrobiales</taxon>
        <taxon>Chelatococcaceae</taxon>
        <taxon>Chelatococcus</taxon>
    </lineage>
</organism>
<evidence type="ECO:0000313" key="1">
    <source>
        <dbReference type="EMBL" id="MDJ1159207.1"/>
    </source>
</evidence>
<dbReference type="Proteomes" id="UP001321492">
    <property type="component" value="Unassembled WGS sequence"/>
</dbReference>
<sequence length="217" mass="24483">MSRQSALSHRPKGRWRFSPALRRGGVRFFLLSLCIAPFGTVASPRDYATGGNGWVLETLADGIGIVRTDITRGRMHQREGLLLFSCERDRRRLRVQFLRQGKKPSAAVSSLGTALVRVYPANAPPATNVGMLSTAQIYQDGSFDLVETPEVNQDMILKMTDLILDGADRIDISVSSNNKSHVFNRGDSYTFKLVYRNDELLSFLRFKKLCYIMKSYR</sequence>
<accession>A0ABT7AIL3</accession>
<reference evidence="1 2" key="1">
    <citation type="submission" date="2023-05" db="EMBL/GenBank/DDBJ databases">
        <title>Chelatococcus sp. nov., a moderately thermophilic bacterium isolated from hot spring microbial mat.</title>
        <authorList>
            <person name="Hu C.-J."/>
            <person name="Li W.-J."/>
        </authorList>
    </citation>
    <scope>NUCLEOTIDE SEQUENCE [LARGE SCALE GENOMIC DNA]</scope>
    <source>
        <strain evidence="1 2">SYSU G07232</strain>
    </source>
</reference>
<evidence type="ECO:0000313" key="2">
    <source>
        <dbReference type="Proteomes" id="UP001321492"/>
    </source>
</evidence>
<dbReference type="RefSeq" id="WP_283741185.1">
    <property type="nucleotide sequence ID" value="NZ_JASJEV010000007.1"/>
</dbReference>
<protein>
    <submittedName>
        <fullName evidence="1">Uncharacterized protein</fullName>
    </submittedName>
</protein>
<name>A0ABT7AIL3_9HYPH</name>
<keyword evidence="2" id="KW-1185">Reference proteome</keyword>
<gene>
    <name evidence="1" type="ORF">QNA08_13275</name>
</gene>
<comment type="caution">
    <text evidence="1">The sequence shown here is derived from an EMBL/GenBank/DDBJ whole genome shotgun (WGS) entry which is preliminary data.</text>
</comment>